<feature type="signal peptide" evidence="1">
    <location>
        <begin position="1"/>
        <end position="24"/>
    </location>
</feature>
<feature type="chain" id="PRO_5047529587" evidence="1">
    <location>
        <begin position="25"/>
        <end position="204"/>
    </location>
</feature>
<comment type="caution">
    <text evidence="3">The sequence shown here is derived from an EMBL/GenBank/DDBJ whole genome shotgun (WGS) entry which is preliminary data.</text>
</comment>
<dbReference type="Proteomes" id="UP001204151">
    <property type="component" value="Unassembled WGS sequence"/>
</dbReference>
<reference evidence="3 4" key="1">
    <citation type="submission" date="2022-08" db="EMBL/GenBank/DDBJ databases">
        <title>Reclassification of Massilia species as members of the genera Telluria, Duganella, Pseudoduganella, Mokoshia gen. nov. and Zemynaea gen. nov. using orthogonal and non-orthogonal genome-based approaches.</title>
        <authorList>
            <person name="Bowman J.P."/>
        </authorList>
    </citation>
    <scope>NUCLEOTIDE SEQUENCE [LARGE SCALE GENOMIC DNA]</scope>
    <source>
        <strain evidence="3 4">JCM 31316</strain>
    </source>
</reference>
<gene>
    <name evidence="3" type="ORF">NX784_03915</name>
</gene>
<dbReference type="NCBIfam" id="NF038129">
    <property type="entry name" value="PEP_NF038129"/>
    <property type="match status" value="1"/>
</dbReference>
<dbReference type="NCBIfam" id="TIGR02595">
    <property type="entry name" value="PEP_CTERM"/>
    <property type="match status" value="1"/>
</dbReference>
<dbReference type="PROSITE" id="PS51257">
    <property type="entry name" value="PROKAR_LIPOPROTEIN"/>
    <property type="match status" value="1"/>
</dbReference>
<dbReference type="InterPro" id="IPR013424">
    <property type="entry name" value="Ice-binding_C"/>
</dbReference>
<dbReference type="EMBL" id="JANUGW010000002">
    <property type="protein sequence ID" value="MCS0580731.1"/>
    <property type="molecule type" value="Genomic_DNA"/>
</dbReference>
<name>A0ABT1ZLD0_9BURK</name>
<feature type="domain" description="Ice-binding protein C-terminal" evidence="2">
    <location>
        <begin position="176"/>
        <end position="199"/>
    </location>
</feature>
<evidence type="ECO:0000313" key="3">
    <source>
        <dbReference type="EMBL" id="MCS0580731.1"/>
    </source>
</evidence>
<dbReference type="RefSeq" id="WP_258815382.1">
    <property type="nucleotide sequence ID" value="NZ_JANUGW010000002.1"/>
</dbReference>
<evidence type="ECO:0000259" key="2">
    <source>
        <dbReference type="Pfam" id="PF07589"/>
    </source>
</evidence>
<protein>
    <submittedName>
        <fullName evidence="3">NF038129 family PEP-CTERM protein</fullName>
    </submittedName>
</protein>
<evidence type="ECO:0000256" key="1">
    <source>
        <dbReference type="SAM" id="SignalP"/>
    </source>
</evidence>
<keyword evidence="1" id="KW-0732">Signal</keyword>
<accession>A0ABT1ZLD0</accession>
<organism evidence="3 4">
    <name type="scientific">Massilia pinisoli</name>
    <dbReference type="NCBI Taxonomy" id="1772194"/>
    <lineage>
        <taxon>Bacteria</taxon>
        <taxon>Pseudomonadati</taxon>
        <taxon>Pseudomonadota</taxon>
        <taxon>Betaproteobacteria</taxon>
        <taxon>Burkholderiales</taxon>
        <taxon>Oxalobacteraceae</taxon>
        <taxon>Telluria group</taxon>
        <taxon>Massilia</taxon>
    </lineage>
</organism>
<keyword evidence="4" id="KW-1185">Reference proteome</keyword>
<sequence length="204" mass="20632">MLNFKHSLARLAIAAAMVGACAQAAATPISMPYYHVDINTASLGTGPAFLDLYFLGLAGAPAATATVWNLSGALDGAPDLTGAVTGGTPGQFTFTNASGGGDLVQGIQLGGKFSFDVAFTMAPGDTGTTFGWALFDMVRYLGADGDLGDLFLQPNAPAGEQVLVAAPASQLGKVTAVPEPSTASLMLAAVLALAALRRRGARRL</sequence>
<dbReference type="Pfam" id="PF07589">
    <property type="entry name" value="PEP-CTERM"/>
    <property type="match status" value="1"/>
</dbReference>
<proteinExistence type="predicted"/>
<evidence type="ECO:0000313" key="4">
    <source>
        <dbReference type="Proteomes" id="UP001204151"/>
    </source>
</evidence>